<reference evidence="1" key="1">
    <citation type="journal article" date="2021" name="Proc. Natl. Acad. Sci. U.S.A.">
        <title>A Catalog of Tens of Thousands of Viruses from Human Metagenomes Reveals Hidden Associations with Chronic Diseases.</title>
        <authorList>
            <person name="Tisza M.J."/>
            <person name="Buck C.B."/>
        </authorList>
    </citation>
    <scope>NUCLEOTIDE SEQUENCE</scope>
    <source>
        <strain evidence="1">CtxMM9</strain>
    </source>
</reference>
<dbReference type="EMBL" id="BK032759">
    <property type="protein sequence ID" value="DAF58742.1"/>
    <property type="molecule type" value="Genomic_DNA"/>
</dbReference>
<protein>
    <submittedName>
        <fullName evidence="1">Uncharacterized protein</fullName>
    </submittedName>
</protein>
<name>A0A8S5T670_9CAUD</name>
<sequence>MFLGYNPSASDSSQTDNDTYAIFAGENEYVNPVFSVSWSGVLRARKGGFGSYHTGTKDKEYSVWEISDEGLTNYGKNGIIHLGSGLINSVCESGDTDVGKAAEYYNNPDIKK</sequence>
<evidence type="ECO:0000313" key="1">
    <source>
        <dbReference type="EMBL" id="DAF58742.1"/>
    </source>
</evidence>
<proteinExistence type="predicted"/>
<organism evidence="1">
    <name type="scientific">Siphoviridae sp. ctxMM9</name>
    <dbReference type="NCBI Taxonomy" id="2827973"/>
    <lineage>
        <taxon>Viruses</taxon>
        <taxon>Duplodnaviria</taxon>
        <taxon>Heunggongvirae</taxon>
        <taxon>Uroviricota</taxon>
        <taxon>Caudoviricetes</taxon>
    </lineage>
</organism>
<accession>A0A8S5T670</accession>